<dbReference type="InterPro" id="IPR030224">
    <property type="entry name" value="Sla2_fam"/>
</dbReference>
<dbReference type="SUPFAM" id="SSF48464">
    <property type="entry name" value="ENTH/VHS domain"/>
    <property type="match status" value="1"/>
</dbReference>
<keyword evidence="5" id="KW-0175">Coiled coil</keyword>
<dbReference type="InterPro" id="IPR011417">
    <property type="entry name" value="ANTH_dom"/>
</dbReference>
<dbReference type="PROSITE" id="PS50945">
    <property type="entry name" value="I_LWEQ"/>
    <property type="match status" value="1"/>
</dbReference>
<evidence type="ECO:0000259" key="6">
    <source>
        <dbReference type="PROSITE" id="PS50942"/>
    </source>
</evidence>
<reference evidence="9" key="1">
    <citation type="submission" date="2025-08" db="UniProtKB">
        <authorList>
            <consortium name="RefSeq"/>
        </authorList>
    </citation>
    <scope>IDENTIFICATION</scope>
</reference>
<evidence type="ECO:0000256" key="5">
    <source>
        <dbReference type="SAM" id="Coils"/>
    </source>
</evidence>
<dbReference type="SUPFAM" id="SSF109885">
    <property type="entry name" value="I/LWEQ domain"/>
    <property type="match status" value="1"/>
</dbReference>
<dbReference type="PANTHER" id="PTHR10407:SF15">
    <property type="entry name" value="HUNTINGTIN INTERACTING PROTEIN 1"/>
    <property type="match status" value="1"/>
</dbReference>
<protein>
    <submittedName>
        <fullName evidence="9">Huntingtin-interacting protein 1-like</fullName>
    </submittedName>
</protein>
<name>A0ABM1DVM7_PRICU</name>
<dbReference type="Pfam" id="PF01608">
    <property type="entry name" value="I_LWEQ"/>
    <property type="match status" value="1"/>
</dbReference>
<evidence type="ECO:0000256" key="4">
    <source>
        <dbReference type="ARBA" id="ARBA00023203"/>
    </source>
</evidence>
<accession>A0ABM1DVM7</accession>
<feature type="domain" description="I/LWEQ" evidence="7">
    <location>
        <begin position="777"/>
        <end position="1018"/>
    </location>
</feature>
<organism evidence="8 9">
    <name type="scientific">Priapulus caudatus</name>
    <name type="common">Priapulid worm</name>
    <dbReference type="NCBI Taxonomy" id="37621"/>
    <lineage>
        <taxon>Eukaryota</taxon>
        <taxon>Metazoa</taxon>
        <taxon>Ecdysozoa</taxon>
        <taxon>Scalidophora</taxon>
        <taxon>Priapulida</taxon>
        <taxon>Priapulimorpha</taxon>
        <taxon>Priapulimorphida</taxon>
        <taxon>Priapulidae</taxon>
        <taxon>Priapulus</taxon>
    </lineage>
</organism>
<dbReference type="InterPro" id="IPR002558">
    <property type="entry name" value="ILWEQ_dom"/>
</dbReference>
<keyword evidence="4" id="KW-0009">Actin-binding</keyword>
<evidence type="ECO:0000313" key="9">
    <source>
        <dbReference type="RefSeq" id="XP_014663998.1"/>
    </source>
</evidence>
<dbReference type="Gene3D" id="1.20.5.1700">
    <property type="match status" value="1"/>
</dbReference>
<keyword evidence="3" id="KW-0963">Cytoplasm</keyword>
<dbReference type="SMART" id="SM00307">
    <property type="entry name" value="ILWEQ"/>
    <property type="match status" value="1"/>
</dbReference>
<dbReference type="SMART" id="SM00273">
    <property type="entry name" value="ENTH"/>
    <property type="match status" value="1"/>
</dbReference>
<comment type="subcellular location">
    <subcellularLocation>
        <location evidence="1">Cytoplasm</location>
    </subcellularLocation>
</comment>
<dbReference type="Gene3D" id="1.25.40.90">
    <property type="match status" value="1"/>
</dbReference>
<evidence type="ECO:0000313" key="8">
    <source>
        <dbReference type="Proteomes" id="UP000695022"/>
    </source>
</evidence>
<dbReference type="InterPro" id="IPR035964">
    <property type="entry name" value="I/LWEQ_dom_sf"/>
</dbReference>
<proteinExistence type="inferred from homology"/>
<comment type="similarity">
    <text evidence="2">Belongs to the SLA2 family.</text>
</comment>
<dbReference type="Gene3D" id="1.20.1410.10">
    <property type="entry name" value="I/LWEQ domain"/>
    <property type="match status" value="1"/>
</dbReference>
<feature type="coiled-coil region" evidence="5">
    <location>
        <begin position="466"/>
        <end position="624"/>
    </location>
</feature>
<dbReference type="Proteomes" id="UP000695022">
    <property type="component" value="Unplaced"/>
</dbReference>
<dbReference type="PROSITE" id="PS50942">
    <property type="entry name" value="ENTH"/>
    <property type="match status" value="1"/>
</dbReference>
<evidence type="ECO:0000256" key="2">
    <source>
        <dbReference type="ARBA" id="ARBA00010135"/>
    </source>
</evidence>
<dbReference type="Pfam" id="PF07651">
    <property type="entry name" value="ANTH"/>
    <property type="match status" value="1"/>
</dbReference>
<dbReference type="PANTHER" id="PTHR10407">
    <property type="entry name" value="HUNTINGTIN INTERACTING PROTEIN 1"/>
    <property type="match status" value="1"/>
</dbReference>
<evidence type="ECO:0000256" key="1">
    <source>
        <dbReference type="ARBA" id="ARBA00004496"/>
    </source>
</evidence>
<feature type="coiled-coil region" evidence="5">
    <location>
        <begin position="339"/>
        <end position="391"/>
    </location>
</feature>
<dbReference type="CDD" id="cd17006">
    <property type="entry name" value="ANTH_N_HIP1_like"/>
    <property type="match status" value="1"/>
</dbReference>
<evidence type="ECO:0000256" key="3">
    <source>
        <dbReference type="ARBA" id="ARBA00022490"/>
    </source>
</evidence>
<feature type="domain" description="ENTH" evidence="6">
    <location>
        <begin position="1"/>
        <end position="128"/>
    </location>
</feature>
<dbReference type="GeneID" id="106806537"/>
<evidence type="ECO:0000259" key="7">
    <source>
        <dbReference type="PROSITE" id="PS50945"/>
    </source>
</evidence>
<dbReference type="InterPro" id="IPR008942">
    <property type="entry name" value="ENTH_VHS"/>
</dbReference>
<gene>
    <name evidence="9" type="primary">LOC106806537</name>
</gene>
<sequence>MSLRKNAQAAAVNKAINAQETPVKEKHVRMSIIGTFQDQGARVFWNVGTRLPLQGNPIICWKFCYTLHKLLREGHAQTIPDSYKFVSHLTDLGKLWGLLREGYGKLISCYCKLLVCKLEFHRKYPKFPGNLQVNKEILDNIGENDVNIFFELCTEFFDYMEELLNLQKAVFGSLDMSRANSMTSTGQCRIHPLIPCIQDSSQLYDFSVKTMFKLHAALPADTLAGHRQRFLNQFKVLRNFYLSASNLQYFKYLIHVPQLPENPPNFLVASDLYSHVSPVVVVPPQDDDRESIVEGSLVDAEVPPPSAQLQVMYNEQNLVDLTIPADQRHNGASSPSDVDREKDQLIESLMRQIERLKQEIHRLKAEHQQMVDQLRATISDLQAECVQNKQLVEQAYNDNEDLKKQVTSGSAQQTTAYQTLVVKLANIETKSKTNEEKFHKMKDVYNKLREEHIKLLRTHAEVSKSLNATKTKKEEDANTRKEVEEELMRLKAQHVAAEQMQQAASNKDKELSDALTSRSYLEQKVQELESQMSVLKQEKDTLLEESASLGNDNAEIHEELKKVISEKMLLTAEKTELEDQLERLAAERSSLVEENNLLTSELGRSQAERKQQEADAERQLLEAQLQLLAKGAAEAEAVVRDCLEQFDNPQHATITCTPEYLLTRTEYLSPSLTRFREQFKSFREKPADAGALMCSMTMFAHLMGDCLIQGKATSHLADIDKEQELVNTCRQVGAETISAFTLLKNKDDHEGVQQQLNEVEAGIEKVVVLVEALVPKMEDVKKDELGDLVDQEMQGTMDLVESAARRIEEMLNNSRKSDSGVTLEVNERILDSCNALMMAVKILIERSKDLQIEIATQGRGSTSVKEFYKRNHRWTEGLISAAKSVGFSAKILVDAADSIVGGDGKLEELLVCSQEIAASTAQLVVASKVKASRDSERLTNLSRASHSVSQATGGVVASVKTGARLIDDRDIMDFSKLSLHQAKRLEMDSQVRVLELENAVVKERKQLASLRTKHYQLAGSSEGWDEEDIPRSIREKSMARLRNLAADLSVTT</sequence>
<dbReference type="InterPro" id="IPR013809">
    <property type="entry name" value="ENTH"/>
</dbReference>
<keyword evidence="8" id="KW-1185">Reference proteome</keyword>
<dbReference type="RefSeq" id="XP_014663998.1">
    <property type="nucleotide sequence ID" value="XM_014808512.1"/>
</dbReference>